<dbReference type="Proteomes" id="UP001295684">
    <property type="component" value="Unassembled WGS sequence"/>
</dbReference>
<reference evidence="1" key="1">
    <citation type="submission" date="2023-07" db="EMBL/GenBank/DDBJ databases">
        <authorList>
            <consortium name="AG Swart"/>
            <person name="Singh M."/>
            <person name="Singh A."/>
            <person name="Seah K."/>
            <person name="Emmerich C."/>
        </authorList>
    </citation>
    <scope>NUCLEOTIDE SEQUENCE</scope>
    <source>
        <strain evidence="1">DP1</strain>
    </source>
</reference>
<name>A0AAD1UM87_EUPCR</name>
<keyword evidence="2" id="KW-1185">Reference proteome</keyword>
<protein>
    <submittedName>
        <fullName evidence="1">Uncharacterized protein</fullName>
    </submittedName>
</protein>
<evidence type="ECO:0000313" key="2">
    <source>
        <dbReference type="Proteomes" id="UP001295684"/>
    </source>
</evidence>
<comment type="caution">
    <text evidence="1">The sequence shown here is derived from an EMBL/GenBank/DDBJ whole genome shotgun (WGS) entry which is preliminary data.</text>
</comment>
<evidence type="ECO:0000313" key="1">
    <source>
        <dbReference type="EMBL" id="CAI2367804.1"/>
    </source>
</evidence>
<organism evidence="1 2">
    <name type="scientific">Euplotes crassus</name>
    <dbReference type="NCBI Taxonomy" id="5936"/>
    <lineage>
        <taxon>Eukaryota</taxon>
        <taxon>Sar</taxon>
        <taxon>Alveolata</taxon>
        <taxon>Ciliophora</taxon>
        <taxon>Intramacronucleata</taxon>
        <taxon>Spirotrichea</taxon>
        <taxon>Hypotrichia</taxon>
        <taxon>Euplotida</taxon>
        <taxon>Euplotidae</taxon>
        <taxon>Moneuplotes</taxon>
    </lineage>
</organism>
<proteinExistence type="predicted"/>
<dbReference type="AlphaFoldDB" id="A0AAD1UM87"/>
<gene>
    <name evidence="1" type="ORF">ECRASSUSDP1_LOCUS9092</name>
</gene>
<accession>A0AAD1UM87</accession>
<sequence>MGCKNTKSVSKPIQIEVKSAILLTPAIIRRNLKTEILFNKNKIREIFENITIKKAEYYTLNKSKANGKKIREILEEIQNLESKKFLKETHNMILDLHLDTAAPGRYPNQKFYKKFRSRNGGMSKCSTLTSTRFYSETNRSANLKEITNLTCTDFNRLRSNPLDGGKTEGRWLYFGRLESIADEEPEIAFES</sequence>
<dbReference type="EMBL" id="CAMPGE010008921">
    <property type="protein sequence ID" value="CAI2367804.1"/>
    <property type="molecule type" value="Genomic_DNA"/>
</dbReference>